<feature type="domain" description="Fibronectin type-III" evidence="34">
    <location>
        <begin position="1817"/>
        <end position="1913"/>
    </location>
</feature>
<evidence type="ECO:0000256" key="25">
    <source>
        <dbReference type="ARBA" id="ARBA00023180"/>
    </source>
</evidence>
<dbReference type="CDD" id="cd00112">
    <property type="entry name" value="LDLa"/>
    <property type="match status" value="7"/>
</dbReference>
<feature type="disulfide bond" evidence="29">
    <location>
        <begin position="1185"/>
        <end position="1197"/>
    </location>
</feature>
<evidence type="ECO:0000256" key="32">
    <source>
        <dbReference type="SAM" id="Phobius"/>
    </source>
</evidence>
<feature type="region of interest" description="Disordered" evidence="31">
    <location>
        <begin position="48"/>
        <end position="71"/>
    </location>
</feature>
<dbReference type="Gene3D" id="4.10.400.10">
    <property type="entry name" value="Low-density Lipoprotein Receptor"/>
    <property type="match status" value="9"/>
</dbReference>
<evidence type="ECO:0000313" key="35">
    <source>
        <dbReference type="EMBL" id="KAK7863065.1"/>
    </source>
</evidence>
<dbReference type="InterPro" id="IPR031778">
    <property type="entry name" value="Sortilin_N"/>
</dbReference>
<dbReference type="FunFam" id="4.10.400.10:FF:000062">
    <property type="entry name" value="Terribly reduced optic lobes, isoform AI"/>
    <property type="match status" value="1"/>
</dbReference>
<dbReference type="PANTHER" id="PTHR12106">
    <property type="entry name" value="SORTILIN RELATED"/>
    <property type="match status" value="1"/>
</dbReference>
<dbReference type="PROSITE" id="PS01209">
    <property type="entry name" value="LDLRA_1"/>
    <property type="match status" value="4"/>
</dbReference>
<feature type="disulfide bond" evidence="29">
    <location>
        <begin position="1496"/>
        <end position="1514"/>
    </location>
</feature>
<keyword evidence="17" id="KW-0967">Endosome</keyword>
<keyword evidence="15 33" id="KW-0732">Signal</keyword>
<feature type="disulfide bond" evidence="29">
    <location>
        <begin position="1508"/>
        <end position="1523"/>
    </location>
</feature>
<dbReference type="Gene3D" id="3.30.60.270">
    <property type="match status" value="1"/>
</dbReference>
<dbReference type="InterPro" id="IPR036116">
    <property type="entry name" value="FN3_sf"/>
</dbReference>
<dbReference type="Proteomes" id="UP001378592">
    <property type="component" value="Unassembled WGS sequence"/>
</dbReference>
<dbReference type="CDD" id="cd00063">
    <property type="entry name" value="FN3"/>
    <property type="match status" value="4"/>
</dbReference>
<keyword evidence="16" id="KW-0677">Repeat</keyword>
<dbReference type="InterPro" id="IPR003961">
    <property type="entry name" value="FN3_dom"/>
</dbReference>
<feature type="domain" description="Fibronectin type-III" evidence="34">
    <location>
        <begin position="2012"/>
        <end position="2110"/>
    </location>
</feature>
<evidence type="ECO:0000256" key="1">
    <source>
        <dbReference type="ARBA" id="ARBA00004115"/>
    </source>
</evidence>
<evidence type="ECO:0000256" key="19">
    <source>
        <dbReference type="ARBA" id="ARBA00022837"/>
    </source>
</evidence>
<evidence type="ECO:0000259" key="34">
    <source>
        <dbReference type="PROSITE" id="PS50853"/>
    </source>
</evidence>
<protein>
    <recommendedName>
        <fullName evidence="9">Sortilin-related receptor</fullName>
    </recommendedName>
    <alternativeName>
        <fullName evidence="27">Low-density lipoprotein receptor relative with 11 ligand-binding repeats</fullName>
    </alternativeName>
    <alternativeName>
        <fullName evidence="28">Sorting protein-related receptor containing LDLR class A repeats</fullName>
    </alternativeName>
</protein>
<dbReference type="Pfam" id="PF15902">
    <property type="entry name" value="Sortilin-Vps10"/>
    <property type="match status" value="1"/>
</dbReference>
<evidence type="ECO:0000256" key="31">
    <source>
        <dbReference type="SAM" id="MobiDB-lite"/>
    </source>
</evidence>
<keyword evidence="24" id="KW-0675">Receptor</keyword>
<dbReference type="Gene3D" id="2.60.40.10">
    <property type="entry name" value="Immunoglobulins"/>
    <property type="match status" value="4"/>
</dbReference>
<dbReference type="InterPro" id="IPR000742">
    <property type="entry name" value="EGF"/>
</dbReference>
<feature type="domain" description="Fibronectin type-III" evidence="34">
    <location>
        <begin position="1727"/>
        <end position="1816"/>
    </location>
</feature>
<evidence type="ECO:0000256" key="29">
    <source>
        <dbReference type="PROSITE-ProRule" id="PRU00124"/>
    </source>
</evidence>
<keyword evidence="13" id="KW-0254">Endocytosis</keyword>
<dbReference type="EMBL" id="JAZDUA010000243">
    <property type="protein sequence ID" value="KAK7863065.1"/>
    <property type="molecule type" value="Genomic_DNA"/>
</dbReference>
<feature type="signal peptide" evidence="33">
    <location>
        <begin position="1"/>
        <end position="24"/>
    </location>
</feature>
<keyword evidence="21" id="KW-0333">Golgi apparatus</keyword>
<dbReference type="FunFam" id="4.10.400.10:FF:000045">
    <property type="entry name" value="Low-density lipoprotein receptor-related protein 2"/>
    <property type="match status" value="1"/>
</dbReference>
<evidence type="ECO:0000256" key="12">
    <source>
        <dbReference type="ARBA" id="ARBA00022536"/>
    </source>
</evidence>
<evidence type="ECO:0000256" key="14">
    <source>
        <dbReference type="ARBA" id="ARBA00022692"/>
    </source>
</evidence>
<dbReference type="Pfam" id="PF00041">
    <property type="entry name" value="fn3"/>
    <property type="match status" value="1"/>
</dbReference>
<feature type="transmembrane region" description="Helical" evidence="32">
    <location>
        <begin position="2121"/>
        <end position="2143"/>
    </location>
</feature>
<feature type="disulfide bond" evidence="29">
    <location>
        <begin position="1249"/>
        <end position="1264"/>
    </location>
</feature>
<dbReference type="GO" id="GO:0006897">
    <property type="term" value="P:endocytosis"/>
    <property type="evidence" value="ECO:0007669"/>
    <property type="project" value="UniProtKB-KW"/>
</dbReference>
<feature type="disulfide bond" evidence="29">
    <location>
        <begin position="1460"/>
        <end position="1475"/>
    </location>
</feature>
<keyword evidence="23 29" id="KW-1015">Disulfide bond</keyword>
<feature type="compositionally biased region" description="Polar residues" evidence="31">
    <location>
        <begin position="53"/>
        <end position="66"/>
    </location>
</feature>
<dbReference type="SMART" id="SM00060">
    <property type="entry name" value="FN3"/>
    <property type="match status" value="5"/>
</dbReference>
<comment type="caution">
    <text evidence="29">Lacks conserved residue(s) required for the propagation of feature annotation.</text>
</comment>
<dbReference type="SUPFAM" id="SSF63825">
    <property type="entry name" value="YWTD domain"/>
    <property type="match status" value="1"/>
</dbReference>
<feature type="disulfide bond" evidence="29">
    <location>
        <begin position="1115"/>
        <end position="1133"/>
    </location>
</feature>
<keyword evidence="14 32" id="KW-0812">Transmembrane</keyword>
<dbReference type="Gene3D" id="2.120.10.30">
    <property type="entry name" value="TolB, C-terminal domain"/>
    <property type="match status" value="1"/>
</dbReference>
<evidence type="ECO:0000256" key="11">
    <source>
        <dbReference type="ARBA" id="ARBA00022475"/>
    </source>
</evidence>
<evidence type="ECO:0000256" key="30">
    <source>
        <dbReference type="PROSITE-ProRule" id="PRU00461"/>
    </source>
</evidence>
<dbReference type="SUPFAM" id="SSF110296">
    <property type="entry name" value="Oligoxyloglucan reducing end-specific cellobiohydrolase"/>
    <property type="match status" value="1"/>
</dbReference>
<dbReference type="GO" id="GO:0031901">
    <property type="term" value="C:early endosome membrane"/>
    <property type="evidence" value="ECO:0007669"/>
    <property type="project" value="UniProtKB-SubCell"/>
</dbReference>
<evidence type="ECO:0000256" key="33">
    <source>
        <dbReference type="SAM" id="SignalP"/>
    </source>
</evidence>
<dbReference type="InterPro" id="IPR036055">
    <property type="entry name" value="LDL_receptor-like_sf"/>
</dbReference>
<accession>A0AAN9VDZ1</accession>
<keyword evidence="11" id="KW-1003">Cell membrane</keyword>
<evidence type="ECO:0000256" key="15">
    <source>
        <dbReference type="ARBA" id="ARBA00022729"/>
    </source>
</evidence>
<feature type="disulfide bond" evidence="29">
    <location>
        <begin position="1338"/>
        <end position="1350"/>
    </location>
</feature>
<dbReference type="GO" id="GO:0005794">
    <property type="term" value="C:Golgi apparatus"/>
    <property type="evidence" value="ECO:0007669"/>
    <property type="project" value="UniProtKB-SubCell"/>
</dbReference>
<dbReference type="GO" id="GO:0032585">
    <property type="term" value="C:multivesicular body membrane"/>
    <property type="evidence" value="ECO:0007669"/>
    <property type="project" value="UniProtKB-SubCell"/>
</dbReference>
<gene>
    <name evidence="35" type="ORF">R5R35_006484</name>
</gene>
<comment type="caution">
    <text evidence="35">The sequence shown here is derived from an EMBL/GenBank/DDBJ whole genome shotgun (WGS) entry which is preliminary data.</text>
</comment>
<feature type="repeat" description="LDL-receptor class B" evidence="30">
    <location>
        <begin position="957"/>
        <end position="1001"/>
    </location>
</feature>
<comment type="subcellular location">
    <subcellularLocation>
        <location evidence="3">Cell membrane</location>
        <topology evidence="3">Single-pass membrane protein</topology>
    </subcellularLocation>
    <subcellularLocation>
        <location evidence="4">Cytoplasmic vesicle</location>
        <location evidence="4">Secretory vesicle membrane</location>
        <topology evidence="4">Single-pass type I membrane protein</topology>
    </subcellularLocation>
    <subcellularLocation>
        <location evidence="2">Early endosome membrane</location>
        <topology evidence="2">Single-pass type I membrane protein</topology>
    </subcellularLocation>
    <subcellularLocation>
        <location evidence="1">Endoplasmic reticulum membrane</location>
        <topology evidence="1">Single-pass type I membrane protein</topology>
    </subcellularLocation>
    <subcellularLocation>
        <location evidence="7">Endosome</location>
        <location evidence="7">Multivesicular body membrane</location>
        <topology evidence="7">Single-pass type I membrane protein</topology>
    </subcellularLocation>
    <subcellularLocation>
        <location evidence="5">Golgi apparatus</location>
        <location evidence="5">trans-Golgi network membrane</location>
        <topology evidence="5">Single-pass type I membrane protein</topology>
    </subcellularLocation>
    <subcellularLocation>
        <location evidence="6">Recycling endosome membrane</location>
        <topology evidence="6">Single-pass type I membrane protein</topology>
    </subcellularLocation>
</comment>
<comment type="similarity">
    <text evidence="8">Belongs to the VPS10-related sortilin family. SORL1 subfamily.</text>
</comment>
<dbReference type="InterPro" id="IPR057841">
    <property type="entry name" value="FN3_SORL1"/>
</dbReference>
<evidence type="ECO:0000256" key="9">
    <source>
        <dbReference type="ARBA" id="ARBA00013467"/>
    </source>
</evidence>
<evidence type="ECO:0000256" key="8">
    <source>
        <dbReference type="ARBA" id="ARBA00007041"/>
    </source>
</evidence>
<dbReference type="InterPro" id="IPR023415">
    <property type="entry name" value="LDLR_class-A_CS"/>
</dbReference>
<feature type="repeat" description="LDL-receptor class B" evidence="30">
    <location>
        <begin position="911"/>
        <end position="956"/>
    </location>
</feature>
<dbReference type="GO" id="GO:0006892">
    <property type="term" value="P:post-Golgi vesicle-mediated transport"/>
    <property type="evidence" value="ECO:0007669"/>
    <property type="project" value="TreeGrafter"/>
</dbReference>
<dbReference type="Gene3D" id="2.10.70.80">
    <property type="match status" value="1"/>
</dbReference>
<feature type="disulfide bond" evidence="29">
    <location>
        <begin position="1357"/>
        <end position="1372"/>
    </location>
</feature>
<dbReference type="GO" id="GO:0005886">
    <property type="term" value="C:plasma membrane"/>
    <property type="evidence" value="ECO:0007669"/>
    <property type="project" value="UniProtKB-SubCell"/>
</dbReference>
<evidence type="ECO:0000256" key="28">
    <source>
        <dbReference type="ARBA" id="ARBA00032450"/>
    </source>
</evidence>
<keyword evidence="18" id="KW-0256">Endoplasmic reticulum</keyword>
<dbReference type="Pfam" id="PF00058">
    <property type="entry name" value="Ldl_recept_b"/>
    <property type="match status" value="2"/>
</dbReference>
<dbReference type="InterPro" id="IPR050310">
    <property type="entry name" value="VPS10-sortilin"/>
</dbReference>
<feature type="disulfide bond" evidence="29">
    <location>
        <begin position="1489"/>
        <end position="1501"/>
    </location>
</feature>
<evidence type="ECO:0000256" key="23">
    <source>
        <dbReference type="ARBA" id="ARBA00023157"/>
    </source>
</evidence>
<feature type="disulfide bond" evidence="29">
    <location>
        <begin position="1345"/>
        <end position="1363"/>
    </location>
</feature>
<proteinExistence type="inferred from homology"/>
<sequence length="2201" mass="245764">MAPAGRLKLSLLLLFSLSFTLICAERHGLRSGTLHLSAEKRQKRSVVLDRQELQSSSASDAETTYGSRRKRSASVDDKVTVIKLNDTHQQLMVHWVGEGSDVIMCLARDPNPRPAPRLQPSAVYISYDYGAKFENHTEQFKVDDDVLNPRYATVDKFYNHPKYISYSVFADVRNKVLFVTNNFGKNFTRRYVEFSPSDISFYEEDPITFLVYDKDDQLRTLWLTRDFGESWVKVQEFVKAFFWSSPLVQPFLVEPPPSGSSPLPMLLYVERIEPTGASTVTASDSLFQGSEPYKVVIAGVLDFQVKGDFMFATRRASKDDLELLVSYRRGPFKRARFETELSRREYHVADVAGGQVMVVVSHGENQSNLYLSEPFTANDTADPDGYIQFSLSLERILCYFPNSTWKDSWLNDVADESFADLHRVEGLRGIYIASQVVPALPSASSLGPEHLTTLISFDHGAEWGPVQPPSVDHQGRPVNCNVSAGCSLHLSQKFAQLYPVTRAPPVLSSKSAPGIIMATGVMGTSLKGRPGLFLSTDAGLSWRQVLLDYYFFNMGDHGGVLVALRYYKAHGETRSLLYSKDEGKTWDSLFISKEELRMYGLMTEPGENTTVFTLFGSEQGLHQWLIVKVDLRSIFERNCTPDDYKPWSPTSPARERGRNMPCILGRKEVYERRIPTINCYNGKDYVRPVKMEVCECYAEDFECDLGFFRHPGQGHCIRGYGDTVISPGSPYQPPKWCQPGKFFNRTKGYRKLMDDPCVGGNETLFLPDVLPCPMKEKREFLLVAQRDRLARIDLLTQTMETLPIRNLRNVIAVEFDMRNNCVYWADIVYDNIARLCLESGERDILVQSNLSSVEGMAFDWVSNQLYFVDGMRAMIEVIRTDLNHEGRARRTILSSPTLKKPRGIVVHSMQGYMFWTDWAPGDPSVNRADLTGNNVKRLFGNNVVQWPNGITIDHIAERIYWVDAREDYIASSDLDGKKFLKIISGDERVAHPFAVAVFKDWVYWDDWRQSAVFQANKDHGMGIRTMQVGLVGVMDLKVFAHTVQEGTNACANFSTTKCKYLCMGLPNGGFKCLCPDGMEESSNGECLCPGNIRPNENGTCQTTSSNKCSAEQFQCANQMCIAKLWKCDGDDDCGDNSDEANCTTCAPYQFQCHSDGKCIPPYWRCDFDSDCFDSSDEQNCKYQECKTGQFTCNNGRCISHRWVCDMEDDCKDGSDEVNCSSTNATSQPCRNGEYQCANSSQCIPNTWKCDGELDCVDGSDERGCTQHKTCEPWQFKCANDRCIFASWRCDGDDDCRDGHSSDEANCTSVTRTTESPIVPPILPPNNCSDWFLCSQTNCSDWMFLCSNERCIPYWWKCDGVDDCGDSSDELGCGEMTTEPTTTSGPTNCTTTIAPPARGGCSKNQFRCDSGECIMNAWVCDNMNDCAGGEDERSCQGVMKCPEEDFMCLPDRVCISSNKVCDKVPDCPNAFDEANCKDSIDPSEAATPSCDPGSIQCDNSQCIALHKVCDGRQDCFDGSDEDQCEHIHLPVRVLHIDILPDSSNDTSLSVRWYSIVPMNKTAEYLPSIMEPNAKGGWHNASSWQNKTSYTFTNLVPYTLYKIMVFARLKDGGATSSSSYITSRTLEGEPSSPWNVTVRQMSGVSVRVSWNKPKLANGILKLYRVFHTPPFPPVSKLSPAVEHPSEEIRGEFVGDKEYKFWVVAENGVATSNNSAVAVLKFDDAAKIDRVTKLKASAITNSSVTLTWMTVSKVEGYRVQAQSDPPFPHQRPVNASSNNYTVTNLAPGTTYTFHVKGYRKHYEGLASTVRVKTRGAQLPVVQDLKAERCSNSGSCVHLSWKAPIDNRTTNWTYGIYYSPTLAQLFHGALNYTQNLNFNLTGLASCESYVIDVGVVGPLGAGPLNGRPQNFFTSFDPIAAPRGVTVSQDPTNSTLMKLQWKASCMVMTTSVGYVINVHEITRDQTFTIQTPASKNTTYEWPFLVHHGGVYNISVSTAETGSIPAGPVVWCAHPIPPPKQLLVFVERNGSAVVSWRDPQLPDAIKNVPYKYRILMSEGEILNETSAKVFEARSTPYIVPQVSPGVAYIFGVQLVMDDGYVSLISEGFTVMDTQSSSWRDVLLPSNLATILVPVILLLLVLVAGLVFFAMRHRRLQRSFASFANSHYDTRSGAATFSGSDGLVGDFMEEEDSPVIRGFSDDEPLVIA</sequence>
<evidence type="ECO:0000256" key="16">
    <source>
        <dbReference type="ARBA" id="ARBA00022737"/>
    </source>
</evidence>
<evidence type="ECO:0000256" key="24">
    <source>
        <dbReference type="ARBA" id="ARBA00023170"/>
    </source>
</evidence>
<feature type="disulfide bond" evidence="29">
    <location>
        <begin position="1419"/>
        <end position="1434"/>
    </location>
</feature>
<organism evidence="35 36">
    <name type="scientific">Gryllus longicercus</name>
    <dbReference type="NCBI Taxonomy" id="2509291"/>
    <lineage>
        <taxon>Eukaryota</taxon>
        <taxon>Metazoa</taxon>
        <taxon>Ecdysozoa</taxon>
        <taxon>Arthropoda</taxon>
        <taxon>Hexapoda</taxon>
        <taxon>Insecta</taxon>
        <taxon>Pterygota</taxon>
        <taxon>Neoptera</taxon>
        <taxon>Polyneoptera</taxon>
        <taxon>Orthoptera</taxon>
        <taxon>Ensifera</taxon>
        <taxon>Gryllidea</taxon>
        <taxon>Grylloidea</taxon>
        <taxon>Gryllidae</taxon>
        <taxon>Gryllinae</taxon>
        <taxon>Gryllus</taxon>
    </lineage>
</organism>
<feature type="disulfide bond" evidence="29">
    <location>
        <begin position="1277"/>
        <end position="1295"/>
    </location>
</feature>
<keyword evidence="20 32" id="KW-1133">Transmembrane helix</keyword>
<keyword evidence="19" id="KW-0106">Calcium</keyword>
<dbReference type="GO" id="GO:0055038">
    <property type="term" value="C:recycling endosome membrane"/>
    <property type="evidence" value="ECO:0007669"/>
    <property type="project" value="UniProtKB-SubCell"/>
</dbReference>
<keyword evidence="36" id="KW-1185">Reference proteome</keyword>
<dbReference type="InterPro" id="IPR011042">
    <property type="entry name" value="6-blade_b-propeller_TolB-like"/>
</dbReference>
<dbReference type="FunFam" id="4.10.400.10:FF:000002">
    <property type="entry name" value="Low-density lipoprotein receptor-related protein 1"/>
    <property type="match status" value="1"/>
</dbReference>
<keyword evidence="26" id="KW-0968">Cytoplasmic vesicle</keyword>
<dbReference type="FunFam" id="2.120.10.30:FF:000241">
    <property type="entry name" value="Low-density lipoprotein receptor-related protein 6"/>
    <property type="match status" value="1"/>
</dbReference>
<dbReference type="SMART" id="SM00192">
    <property type="entry name" value="LDLa"/>
    <property type="match status" value="9"/>
</dbReference>
<dbReference type="SMART" id="SM00135">
    <property type="entry name" value="LY"/>
    <property type="match status" value="5"/>
</dbReference>
<dbReference type="PROSITE" id="PS51120">
    <property type="entry name" value="LDLRB"/>
    <property type="match status" value="3"/>
</dbReference>
<evidence type="ECO:0000256" key="21">
    <source>
        <dbReference type="ARBA" id="ARBA00023034"/>
    </source>
</evidence>
<evidence type="ECO:0000256" key="3">
    <source>
        <dbReference type="ARBA" id="ARBA00004162"/>
    </source>
</evidence>
<keyword evidence="10" id="KW-0813">Transport</keyword>
<keyword evidence="25" id="KW-0325">Glycoprotein</keyword>
<evidence type="ECO:0000256" key="6">
    <source>
        <dbReference type="ARBA" id="ARBA00004480"/>
    </source>
</evidence>
<dbReference type="SUPFAM" id="SSF57424">
    <property type="entry name" value="LDL receptor-like module"/>
    <property type="match status" value="9"/>
</dbReference>
<evidence type="ECO:0000256" key="10">
    <source>
        <dbReference type="ARBA" id="ARBA00022448"/>
    </source>
</evidence>
<evidence type="ECO:0000256" key="5">
    <source>
        <dbReference type="ARBA" id="ARBA00004393"/>
    </source>
</evidence>
<feature type="disulfide bond" evidence="29">
    <location>
        <begin position="1407"/>
        <end position="1425"/>
    </location>
</feature>
<dbReference type="Pfam" id="PF00057">
    <property type="entry name" value="Ldl_recept_a"/>
    <property type="match status" value="9"/>
</dbReference>
<dbReference type="Pfam" id="PF15901">
    <property type="entry name" value="Sortilin_C"/>
    <property type="match status" value="1"/>
</dbReference>
<feature type="repeat" description="LDL-receptor class B" evidence="30">
    <location>
        <begin position="820"/>
        <end position="862"/>
    </location>
</feature>
<name>A0AAN9VDZ1_9ORTH</name>
<dbReference type="PRINTS" id="PR00261">
    <property type="entry name" value="LDLRECEPTOR"/>
</dbReference>
<feature type="chain" id="PRO_5042956509" description="Sortilin-related receptor" evidence="33">
    <location>
        <begin position="25"/>
        <end position="2201"/>
    </location>
</feature>
<dbReference type="Pfam" id="PF25814">
    <property type="entry name" value="fn3_SORL1"/>
    <property type="match status" value="1"/>
</dbReference>
<evidence type="ECO:0000256" key="18">
    <source>
        <dbReference type="ARBA" id="ARBA00022824"/>
    </source>
</evidence>
<feature type="disulfide bond" evidence="29">
    <location>
        <begin position="1165"/>
        <end position="1180"/>
    </location>
</feature>
<dbReference type="InterPro" id="IPR000033">
    <property type="entry name" value="LDLR_classB_rpt"/>
</dbReference>
<feature type="domain" description="Fibronectin type-III" evidence="34">
    <location>
        <begin position="1630"/>
        <end position="1722"/>
    </location>
</feature>
<reference evidence="35 36" key="1">
    <citation type="submission" date="2024-03" db="EMBL/GenBank/DDBJ databases">
        <title>The genome assembly and annotation of the cricket Gryllus longicercus Weissman &amp; Gray.</title>
        <authorList>
            <person name="Szrajer S."/>
            <person name="Gray D."/>
            <person name="Ylla G."/>
        </authorList>
    </citation>
    <scope>NUCLEOTIDE SEQUENCE [LARGE SCALE GENOMIC DNA]</scope>
    <source>
        <strain evidence="35">DAG 2021-001</strain>
        <tissue evidence="35">Whole body minus gut</tissue>
    </source>
</reference>
<evidence type="ECO:0000256" key="26">
    <source>
        <dbReference type="ARBA" id="ARBA00023329"/>
    </source>
</evidence>
<dbReference type="PANTHER" id="PTHR12106:SF27">
    <property type="entry name" value="SORTILIN-RELATED RECEPTOR"/>
    <property type="match status" value="1"/>
</dbReference>
<dbReference type="GO" id="GO:0030658">
    <property type="term" value="C:transport vesicle membrane"/>
    <property type="evidence" value="ECO:0007669"/>
    <property type="project" value="UniProtKB-SubCell"/>
</dbReference>
<dbReference type="FunFam" id="4.10.400.10:FF:000009">
    <property type="entry name" value="Low-density lipoprotein receptor-related protein 1"/>
    <property type="match status" value="1"/>
</dbReference>
<feature type="disulfide bond" evidence="29">
    <location>
        <begin position="1127"/>
        <end position="1142"/>
    </location>
</feature>
<dbReference type="SMART" id="SM00181">
    <property type="entry name" value="EGF"/>
    <property type="match status" value="3"/>
</dbReference>
<evidence type="ECO:0000256" key="2">
    <source>
        <dbReference type="ARBA" id="ARBA00004158"/>
    </source>
</evidence>
<keyword evidence="12" id="KW-0245">EGF-like domain</keyword>
<dbReference type="PROSITE" id="PS50068">
    <property type="entry name" value="LDLRA_2"/>
    <property type="match status" value="9"/>
</dbReference>
<evidence type="ECO:0000313" key="36">
    <source>
        <dbReference type="Proteomes" id="UP001378592"/>
    </source>
</evidence>
<feature type="disulfide bond" evidence="29">
    <location>
        <begin position="1270"/>
        <end position="1282"/>
    </location>
</feature>
<keyword evidence="22 32" id="KW-0472">Membrane</keyword>
<evidence type="ECO:0000256" key="17">
    <source>
        <dbReference type="ARBA" id="ARBA00022753"/>
    </source>
</evidence>
<dbReference type="PROSITE" id="PS50853">
    <property type="entry name" value="FN3"/>
    <property type="match status" value="5"/>
</dbReference>
<evidence type="ECO:0000256" key="20">
    <source>
        <dbReference type="ARBA" id="ARBA00022989"/>
    </source>
</evidence>
<feature type="disulfide bond" evidence="29">
    <location>
        <begin position="1108"/>
        <end position="1120"/>
    </location>
</feature>
<feature type="disulfide bond" evidence="29">
    <location>
        <begin position="1192"/>
        <end position="1210"/>
    </location>
</feature>
<dbReference type="InterPro" id="IPR002172">
    <property type="entry name" value="LDrepeatLR_classA_rpt"/>
</dbReference>
<dbReference type="SUPFAM" id="SSF49265">
    <property type="entry name" value="Fibronectin type III"/>
    <property type="match status" value="4"/>
</dbReference>
<evidence type="ECO:0000256" key="4">
    <source>
        <dbReference type="ARBA" id="ARBA00004212"/>
    </source>
</evidence>
<evidence type="ECO:0000256" key="22">
    <source>
        <dbReference type="ARBA" id="ARBA00023136"/>
    </source>
</evidence>
<dbReference type="SMART" id="SM00602">
    <property type="entry name" value="VPS10"/>
    <property type="match status" value="1"/>
</dbReference>
<feature type="disulfide bond" evidence="29">
    <location>
        <begin position="1400"/>
        <end position="1412"/>
    </location>
</feature>
<feature type="disulfide bond" evidence="29">
    <location>
        <begin position="1204"/>
        <end position="1219"/>
    </location>
</feature>
<dbReference type="InterPro" id="IPR006581">
    <property type="entry name" value="VPS10"/>
</dbReference>
<evidence type="ECO:0000256" key="13">
    <source>
        <dbReference type="ARBA" id="ARBA00022583"/>
    </source>
</evidence>
<evidence type="ECO:0000256" key="7">
    <source>
        <dbReference type="ARBA" id="ARBA00004545"/>
    </source>
</evidence>
<feature type="domain" description="Fibronectin type-III" evidence="34">
    <location>
        <begin position="1529"/>
        <end position="1626"/>
    </location>
</feature>
<evidence type="ECO:0000256" key="27">
    <source>
        <dbReference type="ARBA" id="ARBA00029896"/>
    </source>
</evidence>
<dbReference type="InterPro" id="IPR031777">
    <property type="entry name" value="Sortilin_C"/>
</dbReference>
<dbReference type="GO" id="GO:0005789">
    <property type="term" value="C:endoplasmic reticulum membrane"/>
    <property type="evidence" value="ECO:0007669"/>
    <property type="project" value="UniProtKB-SubCell"/>
</dbReference>
<dbReference type="InterPro" id="IPR013783">
    <property type="entry name" value="Ig-like_fold"/>
</dbReference>